<proteinExistence type="predicted"/>
<dbReference type="SMART" id="SM00257">
    <property type="entry name" value="LysM"/>
    <property type="match status" value="2"/>
</dbReference>
<dbReference type="PROSITE" id="PS51782">
    <property type="entry name" value="LYSM"/>
    <property type="match status" value="2"/>
</dbReference>
<dbReference type="SUPFAM" id="SSF51261">
    <property type="entry name" value="Duplicated hybrid motif"/>
    <property type="match status" value="1"/>
</dbReference>
<evidence type="ECO:0000313" key="4">
    <source>
        <dbReference type="Proteomes" id="UP001379235"/>
    </source>
</evidence>
<dbReference type="CDD" id="cd00118">
    <property type="entry name" value="LysM"/>
    <property type="match status" value="2"/>
</dbReference>
<feature type="domain" description="LysM" evidence="2">
    <location>
        <begin position="77"/>
        <end position="121"/>
    </location>
</feature>
<dbReference type="CDD" id="cd12797">
    <property type="entry name" value="M23_peptidase"/>
    <property type="match status" value="1"/>
</dbReference>
<dbReference type="InterPro" id="IPR036779">
    <property type="entry name" value="LysM_dom_sf"/>
</dbReference>
<name>A0ABU8SD31_9SPHN</name>
<dbReference type="InterPro" id="IPR018392">
    <property type="entry name" value="LysM"/>
</dbReference>
<sequence>MKRFAVLALMFAVPVGTALAQDSDPASETVHVVKPGETLGGVAQRAVVPRVLIIEANGLKAPYALKAGQKLVIPRRRSHTVKAGETGFAIALQYGVPWDAIATANSIDPKKRVKVNTKLAIPTIANVPSPPPGPAAKPGGVPAAPSLATAPNGLKFSWPAPGAVIRGFTPTGSRNSHTGIDLAGDMGSAVRAVAAGRVVYAGYEPKKFGNLVVIDHGKGWHSAYAKLQKVTVTKGDRAKAGERVGLLGDTGETKRTELHFEVRRYNLPVDPELLLPERD</sequence>
<dbReference type="SUPFAM" id="SSF54106">
    <property type="entry name" value="LysM domain"/>
    <property type="match status" value="1"/>
</dbReference>
<dbReference type="Gene3D" id="2.70.70.10">
    <property type="entry name" value="Glucose Permease (Domain IIA)"/>
    <property type="match status" value="1"/>
</dbReference>
<dbReference type="RefSeq" id="WP_339969414.1">
    <property type="nucleotide sequence ID" value="NZ_JBBHJY010000011.1"/>
</dbReference>
<evidence type="ECO:0000256" key="1">
    <source>
        <dbReference type="SAM" id="SignalP"/>
    </source>
</evidence>
<dbReference type="InterPro" id="IPR050570">
    <property type="entry name" value="Cell_wall_metabolism_enzyme"/>
</dbReference>
<dbReference type="Gene3D" id="3.10.350.10">
    <property type="entry name" value="LysM domain"/>
    <property type="match status" value="2"/>
</dbReference>
<feature type="chain" id="PRO_5047496347" evidence="1">
    <location>
        <begin position="21"/>
        <end position="279"/>
    </location>
</feature>
<evidence type="ECO:0000259" key="2">
    <source>
        <dbReference type="PROSITE" id="PS51782"/>
    </source>
</evidence>
<comment type="caution">
    <text evidence="3">The sequence shown here is derived from an EMBL/GenBank/DDBJ whole genome shotgun (WGS) entry which is preliminary data.</text>
</comment>
<keyword evidence="1" id="KW-0732">Signal</keyword>
<dbReference type="EMBL" id="JBBHJY010000011">
    <property type="protein sequence ID" value="MEJ6011812.1"/>
    <property type="molecule type" value="Genomic_DNA"/>
</dbReference>
<feature type="signal peptide" evidence="1">
    <location>
        <begin position="1"/>
        <end position="20"/>
    </location>
</feature>
<gene>
    <name evidence="3" type="ORF">WG900_18060</name>
</gene>
<feature type="domain" description="LysM" evidence="2">
    <location>
        <begin position="29"/>
        <end position="73"/>
    </location>
</feature>
<organism evidence="3 4">
    <name type="scientific">Novosphingobium aquae</name>
    <dbReference type="NCBI Taxonomy" id="3133435"/>
    <lineage>
        <taxon>Bacteria</taxon>
        <taxon>Pseudomonadati</taxon>
        <taxon>Pseudomonadota</taxon>
        <taxon>Alphaproteobacteria</taxon>
        <taxon>Sphingomonadales</taxon>
        <taxon>Sphingomonadaceae</taxon>
        <taxon>Novosphingobium</taxon>
    </lineage>
</organism>
<keyword evidence="3" id="KW-0378">Hydrolase</keyword>
<dbReference type="GO" id="GO:0016787">
    <property type="term" value="F:hydrolase activity"/>
    <property type="evidence" value="ECO:0007669"/>
    <property type="project" value="UniProtKB-KW"/>
</dbReference>
<dbReference type="PANTHER" id="PTHR21666">
    <property type="entry name" value="PEPTIDASE-RELATED"/>
    <property type="match status" value="1"/>
</dbReference>
<dbReference type="Pfam" id="PF01551">
    <property type="entry name" value="Peptidase_M23"/>
    <property type="match status" value="1"/>
</dbReference>
<accession>A0ABU8SD31</accession>
<dbReference type="PANTHER" id="PTHR21666:SF270">
    <property type="entry name" value="MUREIN HYDROLASE ACTIVATOR ENVC"/>
    <property type="match status" value="1"/>
</dbReference>
<dbReference type="Pfam" id="PF01476">
    <property type="entry name" value="LysM"/>
    <property type="match status" value="2"/>
</dbReference>
<dbReference type="InterPro" id="IPR016047">
    <property type="entry name" value="M23ase_b-sheet_dom"/>
</dbReference>
<dbReference type="Proteomes" id="UP001379235">
    <property type="component" value="Unassembled WGS sequence"/>
</dbReference>
<dbReference type="InterPro" id="IPR011055">
    <property type="entry name" value="Dup_hybrid_motif"/>
</dbReference>
<keyword evidence="4" id="KW-1185">Reference proteome</keyword>
<reference evidence="3 4" key="1">
    <citation type="submission" date="2024-03" db="EMBL/GenBank/DDBJ databases">
        <authorList>
            <person name="Jo J.-H."/>
        </authorList>
    </citation>
    <scope>NUCLEOTIDE SEQUENCE [LARGE SCALE GENOMIC DNA]</scope>
    <source>
        <strain evidence="3 4">AS3R-12</strain>
    </source>
</reference>
<protein>
    <submittedName>
        <fullName evidence="3">M23 family metallopeptidase</fullName>
        <ecNumber evidence="3">3.4.24.-</ecNumber>
    </submittedName>
</protein>
<evidence type="ECO:0000313" key="3">
    <source>
        <dbReference type="EMBL" id="MEJ6011812.1"/>
    </source>
</evidence>
<dbReference type="EC" id="3.4.24.-" evidence="3"/>